<evidence type="ECO:0000256" key="1">
    <source>
        <dbReference type="ARBA" id="ARBA00022737"/>
    </source>
</evidence>
<keyword evidence="6" id="KW-1185">Reference proteome</keyword>
<protein>
    <recommendedName>
        <fullName evidence="7">Ankyrin repeat domain-containing protein</fullName>
    </recommendedName>
</protein>
<dbReference type="PROSITE" id="PS50088">
    <property type="entry name" value="ANK_REPEAT"/>
    <property type="match status" value="1"/>
</dbReference>
<proteinExistence type="predicted"/>
<keyword evidence="4" id="KW-0472">Membrane</keyword>
<evidence type="ECO:0000313" key="5">
    <source>
        <dbReference type="EMBL" id="TNV87779.1"/>
    </source>
</evidence>
<organism evidence="5 6">
    <name type="scientific">Halteria grandinella</name>
    <dbReference type="NCBI Taxonomy" id="5974"/>
    <lineage>
        <taxon>Eukaryota</taxon>
        <taxon>Sar</taxon>
        <taxon>Alveolata</taxon>
        <taxon>Ciliophora</taxon>
        <taxon>Intramacronucleata</taxon>
        <taxon>Spirotrichea</taxon>
        <taxon>Stichotrichia</taxon>
        <taxon>Sporadotrichida</taxon>
        <taxon>Halteriidae</taxon>
        <taxon>Halteria</taxon>
    </lineage>
</organism>
<dbReference type="InterPro" id="IPR036770">
    <property type="entry name" value="Ankyrin_rpt-contain_sf"/>
</dbReference>
<dbReference type="Gene3D" id="1.25.40.20">
    <property type="entry name" value="Ankyrin repeat-containing domain"/>
    <property type="match status" value="2"/>
</dbReference>
<dbReference type="SUPFAM" id="SSF48403">
    <property type="entry name" value="Ankyrin repeat"/>
    <property type="match status" value="1"/>
</dbReference>
<dbReference type="PANTHER" id="PTHR24193">
    <property type="entry name" value="ANKYRIN REPEAT PROTEIN"/>
    <property type="match status" value="1"/>
</dbReference>
<dbReference type="GO" id="GO:0045944">
    <property type="term" value="P:positive regulation of transcription by RNA polymerase II"/>
    <property type="evidence" value="ECO:0007669"/>
    <property type="project" value="TreeGrafter"/>
</dbReference>
<dbReference type="PANTHER" id="PTHR24193:SF121">
    <property type="entry name" value="ADA2A-CONTAINING COMPLEX COMPONENT 3, ISOFORM D"/>
    <property type="match status" value="1"/>
</dbReference>
<dbReference type="InterPro" id="IPR002110">
    <property type="entry name" value="Ankyrin_rpt"/>
</dbReference>
<evidence type="ECO:0008006" key="7">
    <source>
        <dbReference type="Google" id="ProtNLM"/>
    </source>
</evidence>
<dbReference type="AlphaFoldDB" id="A0A8J8P8C4"/>
<keyword evidence="4" id="KW-0812">Transmembrane</keyword>
<keyword evidence="1" id="KW-0677">Repeat</keyword>
<evidence type="ECO:0000313" key="6">
    <source>
        <dbReference type="Proteomes" id="UP000785679"/>
    </source>
</evidence>
<dbReference type="OrthoDB" id="10264606at2759"/>
<gene>
    <name evidence="5" type="ORF">FGO68_gene3038</name>
</gene>
<evidence type="ECO:0000256" key="2">
    <source>
        <dbReference type="ARBA" id="ARBA00023043"/>
    </source>
</evidence>
<dbReference type="GO" id="GO:0005634">
    <property type="term" value="C:nucleus"/>
    <property type="evidence" value="ECO:0007669"/>
    <property type="project" value="TreeGrafter"/>
</dbReference>
<feature type="repeat" description="ANK" evidence="3">
    <location>
        <begin position="232"/>
        <end position="264"/>
    </location>
</feature>
<keyword evidence="2 3" id="KW-0040">ANK repeat</keyword>
<sequence>MMVGYVFARERVYMNNTMISFLETPGYGHNIDMQPLMEQMETLDTPQLCENIITKSSSSLSMYSGSMKKYAVPHAELPQYQSIIETVYKACDSARRGRLDDIIELVVKYQLNLNYGDYDHCTPLYFAVRGQQLEVVKYLIDTARVEVNKKDRWGAAPIDYTARGSQIEEILLNNGGRRTNVTINDTTPLPTGVNPLSEDQVRLFYGVFYNNERAIKNLDSLGVNIATPVDIHGRTPLHIATAEGNLNMVRLIIAYGADINFLDKRGNEPKIDTILGGYQPVYDLINGIQSDTIVKTYCTAFANGVFKKGFQQAKGAFHKKFLDLMLLINSTDSYVRRTTLVYGGRFNASGVLAPSEIFPAPRAIPDFQQGYELYWHRIMAAVISKTVSTHQDLKSAFSTQRQLIFFAYMGFLAVVMLYLRKRMVQQMRENIFESRGILNLIPNHFFEQNKPIVEGIMKKLKY</sequence>
<dbReference type="SMART" id="SM00248">
    <property type="entry name" value="ANK"/>
    <property type="match status" value="2"/>
</dbReference>
<evidence type="ECO:0000256" key="4">
    <source>
        <dbReference type="SAM" id="Phobius"/>
    </source>
</evidence>
<comment type="caution">
    <text evidence="5">The sequence shown here is derived from an EMBL/GenBank/DDBJ whole genome shotgun (WGS) entry which is preliminary data.</text>
</comment>
<reference evidence="5" key="1">
    <citation type="submission" date="2019-06" db="EMBL/GenBank/DDBJ databases">
        <authorList>
            <person name="Zheng W."/>
        </authorList>
    </citation>
    <scope>NUCLEOTIDE SEQUENCE</scope>
    <source>
        <strain evidence="5">QDHG01</strain>
    </source>
</reference>
<feature type="transmembrane region" description="Helical" evidence="4">
    <location>
        <begin position="403"/>
        <end position="419"/>
    </location>
</feature>
<name>A0A8J8P8C4_HALGN</name>
<dbReference type="InterPro" id="IPR050663">
    <property type="entry name" value="Ankyrin-SOCS_Box"/>
</dbReference>
<dbReference type="GO" id="GO:0000976">
    <property type="term" value="F:transcription cis-regulatory region binding"/>
    <property type="evidence" value="ECO:0007669"/>
    <property type="project" value="TreeGrafter"/>
</dbReference>
<dbReference type="Pfam" id="PF00023">
    <property type="entry name" value="Ank"/>
    <property type="match status" value="2"/>
</dbReference>
<dbReference type="EMBL" id="RRYP01000226">
    <property type="protein sequence ID" value="TNV87779.1"/>
    <property type="molecule type" value="Genomic_DNA"/>
</dbReference>
<keyword evidence="4" id="KW-1133">Transmembrane helix</keyword>
<accession>A0A8J8P8C4</accession>
<dbReference type="Proteomes" id="UP000785679">
    <property type="component" value="Unassembled WGS sequence"/>
</dbReference>
<dbReference type="PROSITE" id="PS50297">
    <property type="entry name" value="ANK_REP_REGION"/>
    <property type="match status" value="1"/>
</dbReference>
<evidence type="ECO:0000256" key="3">
    <source>
        <dbReference type="PROSITE-ProRule" id="PRU00023"/>
    </source>
</evidence>